<evidence type="ECO:0000313" key="3">
    <source>
        <dbReference type="Proteomes" id="UP001501115"/>
    </source>
</evidence>
<keyword evidence="1" id="KW-0812">Transmembrane</keyword>
<proteinExistence type="predicted"/>
<accession>A0ABP8FAZ1</accession>
<keyword evidence="1" id="KW-1133">Transmembrane helix</keyword>
<name>A0ABP8FAZ1_9ACTN</name>
<evidence type="ECO:0008006" key="4">
    <source>
        <dbReference type="Google" id="ProtNLM"/>
    </source>
</evidence>
<dbReference type="RefSeq" id="WP_345660457.1">
    <property type="nucleotide sequence ID" value="NZ_BAABET010000002.1"/>
</dbReference>
<gene>
    <name evidence="2" type="ORF">GCM10023086_13470</name>
</gene>
<reference evidence="3" key="1">
    <citation type="journal article" date="2019" name="Int. J. Syst. Evol. Microbiol.">
        <title>The Global Catalogue of Microorganisms (GCM) 10K type strain sequencing project: providing services to taxonomists for standard genome sequencing and annotation.</title>
        <authorList>
            <consortium name="The Broad Institute Genomics Platform"/>
            <consortium name="The Broad Institute Genome Sequencing Center for Infectious Disease"/>
            <person name="Wu L."/>
            <person name="Ma J."/>
        </authorList>
    </citation>
    <scope>NUCLEOTIDE SEQUENCE [LARGE SCALE GENOMIC DNA]</scope>
    <source>
        <strain evidence="3">JCM 31290</strain>
    </source>
</reference>
<evidence type="ECO:0000313" key="2">
    <source>
        <dbReference type="EMBL" id="GAA4298860.1"/>
    </source>
</evidence>
<keyword evidence="1" id="KW-0472">Membrane</keyword>
<dbReference type="EMBL" id="BAABET010000002">
    <property type="protein sequence ID" value="GAA4298860.1"/>
    <property type="molecule type" value="Genomic_DNA"/>
</dbReference>
<comment type="caution">
    <text evidence="2">The sequence shown here is derived from an EMBL/GenBank/DDBJ whole genome shotgun (WGS) entry which is preliminary data.</text>
</comment>
<feature type="transmembrane region" description="Helical" evidence="1">
    <location>
        <begin position="51"/>
        <end position="72"/>
    </location>
</feature>
<keyword evidence="3" id="KW-1185">Reference proteome</keyword>
<sequence length="170" mass="17693">MTSHDARPSGCTPFEEELVNVLKNYADSADTPAFDAPGIVRRTRRRRNAGIAAVAAVLILGGGGTALATSVAGGSHSTPSRSTEAENHDAATVLYGIDADSGRPFPIDFHGWDLRGFKAYMSKMQTKLGTVSERPVTGCKPGSVIAVSPHTPKVVKSGDTISVVLCAGGR</sequence>
<dbReference type="Proteomes" id="UP001501115">
    <property type="component" value="Unassembled WGS sequence"/>
</dbReference>
<protein>
    <recommendedName>
        <fullName evidence="4">PASTA domain-containing protein</fullName>
    </recommendedName>
</protein>
<evidence type="ECO:0000256" key="1">
    <source>
        <dbReference type="SAM" id="Phobius"/>
    </source>
</evidence>
<organism evidence="2 3">
    <name type="scientific">Streptomyces venetus</name>
    <dbReference type="NCBI Taxonomy" id="1701086"/>
    <lineage>
        <taxon>Bacteria</taxon>
        <taxon>Bacillati</taxon>
        <taxon>Actinomycetota</taxon>
        <taxon>Actinomycetes</taxon>
        <taxon>Kitasatosporales</taxon>
        <taxon>Streptomycetaceae</taxon>
        <taxon>Streptomyces</taxon>
    </lineage>
</organism>